<accession>A0A6M3Y588</accession>
<gene>
    <name evidence="2" type="ORF">TM448B06278_0008</name>
</gene>
<proteinExistence type="predicted"/>
<reference evidence="2" key="1">
    <citation type="submission" date="2020-03" db="EMBL/GenBank/DDBJ databases">
        <title>The deep terrestrial virosphere.</title>
        <authorList>
            <person name="Holmfeldt K."/>
            <person name="Nilsson E."/>
            <person name="Simone D."/>
            <person name="Lopez-Fernandez M."/>
            <person name="Wu X."/>
            <person name="de Brujin I."/>
            <person name="Lundin D."/>
            <person name="Andersson A."/>
            <person name="Bertilsson S."/>
            <person name="Dopson M."/>
        </authorList>
    </citation>
    <scope>NUCLEOTIDE SEQUENCE</scope>
    <source>
        <strain evidence="2">TM448B06278</strain>
    </source>
</reference>
<name>A0A6M3Y588_9ZZZZ</name>
<organism evidence="2">
    <name type="scientific">viral metagenome</name>
    <dbReference type="NCBI Taxonomy" id="1070528"/>
    <lineage>
        <taxon>unclassified sequences</taxon>
        <taxon>metagenomes</taxon>
        <taxon>organismal metagenomes</taxon>
    </lineage>
</organism>
<dbReference type="AlphaFoldDB" id="A0A6M3Y588"/>
<feature type="region of interest" description="Disordered" evidence="1">
    <location>
        <begin position="1"/>
        <end position="25"/>
    </location>
</feature>
<dbReference type="EMBL" id="MT145152">
    <property type="protein sequence ID" value="QJI04144.1"/>
    <property type="molecule type" value="Genomic_DNA"/>
</dbReference>
<protein>
    <submittedName>
        <fullName evidence="2">Uncharacterized protein</fullName>
    </submittedName>
</protein>
<sequence length="76" mass="8761">MMMRNGAERIGAEVSSPKLTDEQLADKYGRRDLPYGSVILKDNLKPLILSELYSTKEWAWSKDSKGWFIRQETPDV</sequence>
<evidence type="ECO:0000313" key="2">
    <source>
        <dbReference type="EMBL" id="QJI04144.1"/>
    </source>
</evidence>
<evidence type="ECO:0000256" key="1">
    <source>
        <dbReference type="SAM" id="MobiDB-lite"/>
    </source>
</evidence>
<feature type="compositionally biased region" description="Basic and acidic residues" evidence="1">
    <location>
        <begin position="1"/>
        <end position="11"/>
    </location>
</feature>